<keyword evidence="3" id="KW-0998">Cell outer membrane</keyword>
<dbReference type="InterPro" id="IPR036942">
    <property type="entry name" value="Beta-barrel_TonB_sf"/>
</dbReference>
<reference evidence="4 5" key="1">
    <citation type="submission" date="2023-01" db="EMBL/GenBank/DDBJ databases">
        <title>Psychrosphaera sp. nov., isolated from marine algae.</title>
        <authorList>
            <person name="Bayburt H."/>
            <person name="Choi B.J."/>
            <person name="Kim J.M."/>
            <person name="Choi D.G."/>
            <person name="Jeon C.O."/>
        </authorList>
    </citation>
    <scope>NUCLEOTIDE SEQUENCE [LARGE SCALE GENOMIC DNA]</scope>
    <source>
        <strain evidence="4 5">G1-22</strain>
    </source>
</reference>
<dbReference type="RefSeq" id="WP_272181855.1">
    <property type="nucleotide sequence ID" value="NZ_JAQOMS010000002.1"/>
</dbReference>
<accession>A0ABT5FHS8</accession>
<protein>
    <recommendedName>
        <fullName evidence="6">TonB-dependent receptor-like beta-barrel domain-containing protein</fullName>
    </recommendedName>
</protein>
<dbReference type="SUPFAM" id="SSF56935">
    <property type="entry name" value="Porins"/>
    <property type="match status" value="1"/>
</dbReference>
<evidence type="ECO:0000313" key="4">
    <source>
        <dbReference type="EMBL" id="MDC2890753.1"/>
    </source>
</evidence>
<comment type="caution">
    <text evidence="4">The sequence shown here is derived from an EMBL/GenBank/DDBJ whole genome shotgun (WGS) entry which is preliminary data.</text>
</comment>
<keyword evidence="5" id="KW-1185">Reference proteome</keyword>
<comment type="subcellular location">
    <subcellularLocation>
        <location evidence="1">Cell outer membrane</location>
    </subcellularLocation>
</comment>
<dbReference type="Gene3D" id="2.40.170.20">
    <property type="entry name" value="TonB-dependent receptor, beta-barrel domain"/>
    <property type="match status" value="1"/>
</dbReference>
<sequence length="113" mass="12961">MLNRHIHSYRQEYGQQPCFTITTTNSQPELMRAIVKSTLVTKLLSVMNNKPSSQKNLLSTTRLSWQFTEELQGIFSVNNLTDEPNRSYFGSQAATGTLQYFGRQFYVGLNAKF</sequence>
<evidence type="ECO:0000256" key="3">
    <source>
        <dbReference type="ARBA" id="ARBA00023237"/>
    </source>
</evidence>
<evidence type="ECO:0000313" key="5">
    <source>
        <dbReference type="Proteomes" id="UP001528411"/>
    </source>
</evidence>
<dbReference type="Proteomes" id="UP001528411">
    <property type="component" value="Unassembled WGS sequence"/>
</dbReference>
<proteinExistence type="predicted"/>
<name>A0ABT5FHS8_9GAMM</name>
<gene>
    <name evidence="4" type="ORF">PN838_20930</name>
</gene>
<keyword evidence="2" id="KW-0472">Membrane</keyword>
<evidence type="ECO:0000256" key="2">
    <source>
        <dbReference type="ARBA" id="ARBA00023136"/>
    </source>
</evidence>
<evidence type="ECO:0000256" key="1">
    <source>
        <dbReference type="ARBA" id="ARBA00004442"/>
    </source>
</evidence>
<evidence type="ECO:0008006" key="6">
    <source>
        <dbReference type="Google" id="ProtNLM"/>
    </source>
</evidence>
<organism evidence="4 5">
    <name type="scientific">Psychrosphaera algicola</name>
    <dbReference type="NCBI Taxonomy" id="3023714"/>
    <lineage>
        <taxon>Bacteria</taxon>
        <taxon>Pseudomonadati</taxon>
        <taxon>Pseudomonadota</taxon>
        <taxon>Gammaproteobacteria</taxon>
        <taxon>Alteromonadales</taxon>
        <taxon>Pseudoalteromonadaceae</taxon>
        <taxon>Psychrosphaera</taxon>
    </lineage>
</organism>
<dbReference type="EMBL" id="JAQOMS010000002">
    <property type="protein sequence ID" value="MDC2890753.1"/>
    <property type="molecule type" value="Genomic_DNA"/>
</dbReference>